<reference evidence="8 9" key="2">
    <citation type="submission" date="2012-02" db="EMBL/GenBank/DDBJ databases">
        <title>Improved High-Quality Draft sequence of Desulfobacter postgatei 2ac9.</title>
        <authorList>
            <consortium name="US DOE Joint Genome Institute"/>
            <person name="Lucas S."/>
            <person name="Han J."/>
            <person name="Lapidus A."/>
            <person name="Cheng J.-F."/>
            <person name="Goodwin L."/>
            <person name="Pitluck S."/>
            <person name="Peters L."/>
            <person name="Ovchinnikova G."/>
            <person name="Held B."/>
            <person name="Detter J.C."/>
            <person name="Han C."/>
            <person name="Tapia R."/>
            <person name="Land M."/>
            <person name="Hauser L."/>
            <person name="Kyrpides N."/>
            <person name="Ivanova N."/>
            <person name="Pagani I."/>
            <person name="Orellana R."/>
            <person name="Lovley D."/>
            <person name="Woyke T."/>
        </authorList>
    </citation>
    <scope>NUCLEOTIDE SEQUENCE [LARGE SCALE GENOMIC DNA]</scope>
    <source>
        <strain evidence="8 9">2ac9</strain>
    </source>
</reference>
<proteinExistence type="inferred from homology"/>
<dbReference type="AlphaFoldDB" id="I5B2I7"/>
<sequence length="344" mass="37165">MNTQSDRPILGISMGDPAGIGPEIVIKSLADPEILNLCTPVVLGDFKILKQADFNYKILQKLVITDDLISDFSNFPKGFLLQLSSLNPDVTKLGHPTPETGRAMETYINTGVDLALSGAIDALVTGPITKTGLKLAGSPFHGHTELIAHKTGTENFAMMMAGPRLKVVLTTIHIPLSQVPGRLSSMEITRIINLTRETLITRFGIPNPRLAVAGLNPHAGEQGMFGNEEADVILPAVLQAREKGFDITGPLPPDTVFFHAVEGRFDAVICIYHDQGLIPFKLVHFRDGVNTTIGLPIIRTSVDHGTAYDIAWTGKADPTSMKEAIKMAAVQAVNQKRHGNRNGN</sequence>
<comment type="function">
    <text evidence="7">Catalyzes the NAD(P)-dependent oxidation of 4-(phosphooxy)-L-threonine (HTP) into 2-amino-3-oxo-4-(phosphooxy)butyric acid which spontaneously decarboxylates to form 3-amino-2-oxopropyl phosphate (AHAP).</text>
</comment>
<dbReference type="GO" id="GO:0042823">
    <property type="term" value="P:pyridoxal phosphate biosynthetic process"/>
    <property type="evidence" value="ECO:0007669"/>
    <property type="project" value="UniProtKB-UniRule"/>
</dbReference>
<dbReference type="GO" id="GO:0046872">
    <property type="term" value="F:metal ion binding"/>
    <property type="evidence" value="ECO:0007669"/>
    <property type="project" value="UniProtKB-UniRule"/>
</dbReference>
<dbReference type="InterPro" id="IPR005255">
    <property type="entry name" value="PdxA_fam"/>
</dbReference>
<dbReference type="HOGENOM" id="CLU_040168_0_0_7"/>
<feature type="binding site" evidence="7">
    <location>
        <position position="281"/>
    </location>
    <ligand>
        <name>substrate</name>
    </ligand>
</feature>
<comment type="catalytic activity">
    <reaction evidence="7">
        <text>4-(phosphooxy)-L-threonine + NAD(+) = 3-amino-2-oxopropyl phosphate + CO2 + NADH</text>
        <dbReference type="Rhea" id="RHEA:32275"/>
        <dbReference type="ChEBI" id="CHEBI:16526"/>
        <dbReference type="ChEBI" id="CHEBI:57279"/>
        <dbReference type="ChEBI" id="CHEBI:57540"/>
        <dbReference type="ChEBI" id="CHEBI:57945"/>
        <dbReference type="ChEBI" id="CHEBI:58452"/>
        <dbReference type="EC" id="1.1.1.262"/>
    </reaction>
</comment>
<dbReference type="InterPro" id="IPR037510">
    <property type="entry name" value="PdxA"/>
</dbReference>
<feature type="binding site" evidence="7">
    <location>
        <position position="143"/>
    </location>
    <ligand>
        <name>substrate</name>
    </ligand>
</feature>
<evidence type="ECO:0000256" key="5">
    <source>
        <dbReference type="ARBA" id="ARBA00023027"/>
    </source>
</evidence>
<evidence type="ECO:0000256" key="2">
    <source>
        <dbReference type="ARBA" id="ARBA00022723"/>
    </source>
</evidence>
<dbReference type="OrthoDB" id="9801783at2"/>
<dbReference type="SUPFAM" id="SSF53659">
    <property type="entry name" value="Isocitrate/Isopropylmalate dehydrogenase-like"/>
    <property type="match status" value="1"/>
</dbReference>
<comment type="pathway">
    <text evidence="7">Cofactor biosynthesis; pyridoxine 5'-phosphate biosynthesis; pyridoxine 5'-phosphate from D-erythrose 4-phosphate: step 4/5.</text>
</comment>
<dbReference type="RefSeq" id="WP_004072939.1">
    <property type="nucleotide sequence ID" value="NZ_CM001488.1"/>
</dbReference>
<dbReference type="NCBIfam" id="TIGR00557">
    <property type="entry name" value="pdxA"/>
    <property type="match status" value="1"/>
</dbReference>
<feature type="binding site" evidence="7">
    <location>
        <position position="290"/>
    </location>
    <ligand>
        <name>substrate</name>
    </ligand>
</feature>
<feature type="binding site" evidence="7">
    <location>
        <position position="173"/>
    </location>
    <ligand>
        <name>a divalent metal cation</name>
        <dbReference type="ChEBI" id="CHEBI:60240"/>
        <note>ligand shared between dimeric partners</note>
    </ligand>
</feature>
<dbReference type="Gene3D" id="3.40.718.10">
    <property type="entry name" value="Isopropylmalate Dehydrogenase"/>
    <property type="match status" value="1"/>
</dbReference>
<dbReference type="Pfam" id="PF04166">
    <property type="entry name" value="PdxA"/>
    <property type="match status" value="1"/>
</dbReference>
<accession>I5B2I7</accession>
<comment type="subunit">
    <text evidence="7">Homodimer.</text>
</comment>
<dbReference type="EMBL" id="CM001488">
    <property type="protein sequence ID" value="EIM63700.1"/>
    <property type="molecule type" value="Genomic_DNA"/>
</dbReference>
<keyword evidence="6 7" id="KW-0664">Pyridoxine biosynthesis</keyword>
<comment type="miscellaneous">
    <text evidence="7">The active site is located at the dimer interface.</text>
</comment>
<reference evidence="8 9" key="1">
    <citation type="submission" date="2011-09" db="EMBL/GenBank/DDBJ databases">
        <authorList>
            <consortium name="US DOE Joint Genome Institute (JGI-PGF)"/>
            <person name="Lucas S."/>
            <person name="Han J."/>
            <person name="Lapidus A."/>
            <person name="Cheng J.-F."/>
            <person name="Goodwin L."/>
            <person name="Pitluck S."/>
            <person name="Peters L."/>
            <person name="Land M.L."/>
            <person name="Hauser L."/>
            <person name="Orellana R."/>
            <person name="Lovley D."/>
            <person name="Woyke T.J."/>
        </authorList>
    </citation>
    <scope>NUCLEOTIDE SEQUENCE [LARGE SCALE GENOMIC DNA]</scope>
    <source>
        <strain evidence="8 9">2ac9</strain>
    </source>
</reference>
<protein>
    <recommendedName>
        <fullName evidence="7">4-hydroxythreonine-4-phosphate dehydrogenase</fullName>
        <ecNumber evidence="7">1.1.1.262</ecNumber>
    </recommendedName>
    <alternativeName>
        <fullName evidence="7">4-(phosphohydroxy)-L-threonine dehydrogenase</fullName>
    </alternativeName>
</protein>
<keyword evidence="9" id="KW-1185">Reference proteome</keyword>
<evidence type="ECO:0000256" key="3">
    <source>
        <dbReference type="ARBA" id="ARBA00022857"/>
    </source>
</evidence>
<evidence type="ECO:0000313" key="8">
    <source>
        <dbReference type="EMBL" id="EIM63700.1"/>
    </source>
</evidence>
<organism evidence="8 9">
    <name type="scientific">Desulfobacter postgatei 2ac9</name>
    <dbReference type="NCBI Taxonomy" id="879212"/>
    <lineage>
        <taxon>Bacteria</taxon>
        <taxon>Pseudomonadati</taxon>
        <taxon>Thermodesulfobacteriota</taxon>
        <taxon>Desulfobacteria</taxon>
        <taxon>Desulfobacterales</taxon>
        <taxon>Desulfobacteraceae</taxon>
        <taxon>Desulfobacter</taxon>
    </lineage>
</organism>
<dbReference type="GO" id="GO:0051287">
    <property type="term" value="F:NAD binding"/>
    <property type="evidence" value="ECO:0007669"/>
    <property type="project" value="InterPro"/>
</dbReference>
<dbReference type="GO" id="GO:0008615">
    <property type="term" value="P:pyridoxine biosynthetic process"/>
    <property type="evidence" value="ECO:0007669"/>
    <property type="project" value="UniProtKB-UniRule"/>
</dbReference>
<dbReference type="PANTHER" id="PTHR30004">
    <property type="entry name" value="4-HYDROXYTHREONINE-4-PHOSPHATE DEHYDROGENASE"/>
    <property type="match status" value="1"/>
</dbReference>
<dbReference type="Proteomes" id="UP000005778">
    <property type="component" value="Chromosome"/>
</dbReference>
<dbReference type="STRING" id="879212.DespoDRAFT_01784"/>
<dbReference type="HAMAP" id="MF_00536">
    <property type="entry name" value="PdxA"/>
    <property type="match status" value="1"/>
</dbReference>
<keyword evidence="5 7" id="KW-0520">NAD</keyword>
<feature type="binding site" evidence="7">
    <location>
        <position position="218"/>
    </location>
    <ligand>
        <name>a divalent metal cation</name>
        <dbReference type="ChEBI" id="CHEBI:60240"/>
        <note>ligand shared between dimeric partners</note>
    </ligand>
</feature>
<evidence type="ECO:0000256" key="7">
    <source>
        <dbReference type="HAMAP-Rule" id="MF_00536"/>
    </source>
</evidence>
<gene>
    <name evidence="7" type="primary">pdxA</name>
    <name evidence="8" type="ORF">DespoDRAFT_01784</name>
</gene>
<dbReference type="UniPathway" id="UPA00244">
    <property type="reaction ID" value="UER00312"/>
</dbReference>
<comment type="cofactor">
    <cofactor evidence="7">
        <name>a divalent metal cation</name>
        <dbReference type="ChEBI" id="CHEBI:60240"/>
    </cofactor>
    <text evidence="7">Binds 1 divalent metal cation per subunit.</text>
</comment>
<keyword evidence="3 7" id="KW-0521">NADP</keyword>
<feature type="binding site" evidence="7">
    <location>
        <position position="299"/>
    </location>
    <ligand>
        <name>substrate</name>
    </ligand>
</feature>
<keyword evidence="1 7" id="KW-0963">Cytoplasm</keyword>
<feature type="binding site" evidence="7">
    <location>
        <position position="144"/>
    </location>
    <ligand>
        <name>substrate</name>
    </ligand>
</feature>
<evidence type="ECO:0000256" key="4">
    <source>
        <dbReference type="ARBA" id="ARBA00023002"/>
    </source>
</evidence>
<evidence type="ECO:0000313" key="9">
    <source>
        <dbReference type="Proteomes" id="UP000005778"/>
    </source>
</evidence>
<feature type="binding site" evidence="7">
    <location>
        <position position="273"/>
    </location>
    <ligand>
        <name>a divalent metal cation</name>
        <dbReference type="ChEBI" id="CHEBI:60240"/>
        <note>ligand shared between dimeric partners</note>
    </ligand>
</feature>
<comment type="similarity">
    <text evidence="7">Belongs to the PdxA family.</text>
</comment>
<keyword evidence="2 7" id="KW-0479">Metal-binding</keyword>
<dbReference type="eggNOG" id="COG1995">
    <property type="taxonomic scope" value="Bacteria"/>
</dbReference>
<name>I5B2I7_9BACT</name>
<dbReference type="GO" id="GO:0050570">
    <property type="term" value="F:4-hydroxythreonine-4-phosphate dehydrogenase activity"/>
    <property type="evidence" value="ECO:0007669"/>
    <property type="project" value="UniProtKB-UniRule"/>
</dbReference>
<dbReference type="GO" id="GO:0005737">
    <property type="term" value="C:cytoplasm"/>
    <property type="evidence" value="ECO:0007669"/>
    <property type="project" value="UniProtKB-SubCell"/>
</dbReference>
<evidence type="ECO:0000256" key="6">
    <source>
        <dbReference type="ARBA" id="ARBA00023096"/>
    </source>
</evidence>
<evidence type="ECO:0000256" key="1">
    <source>
        <dbReference type="ARBA" id="ARBA00022490"/>
    </source>
</evidence>
<comment type="subcellular location">
    <subcellularLocation>
        <location evidence="7">Cytoplasm</location>
    </subcellularLocation>
</comment>
<dbReference type="EC" id="1.1.1.262" evidence="7"/>
<keyword evidence="4 7" id="KW-0560">Oxidoreductase</keyword>
<dbReference type="PANTHER" id="PTHR30004:SF6">
    <property type="entry name" value="D-THREONATE 4-PHOSPHATE DEHYDROGENASE"/>
    <property type="match status" value="1"/>
</dbReference>